<sequence>MAFVGSGIILGGRVGAKVVGQSGAVARRVRTRGGSRVSMAKETNNMEDPDTRKLGFVHYSEKLNGRIAMIAFVVIVLVEIIDPSHPTIFELVNRITGK</sequence>
<dbReference type="EMBL" id="JAMWBK010000012">
    <property type="protein sequence ID" value="KAJ8901146.1"/>
    <property type="molecule type" value="Genomic_DNA"/>
</dbReference>
<keyword evidence="2" id="KW-1185">Reference proteome</keyword>
<organism evidence="1 2">
    <name type="scientific">Rhodosorus marinus</name>
    <dbReference type="NCBI Taxonomy" id="101924"/>
    <lineage>
        <taxon>Eukaryota</taxon>
        <taxon>Rhodophyta</taxon>
        <taxon>Stylonematophyceae</taxon>
        <taxon>Stylonematales</taxon>
        <taxon>Stylonemataceae</taxon>
        <taxon>Rhodosorus</taxon>
    </lineage>
</organism>
<protein>
    <recommendedName>
        <fullName evidence="3">High light inducible protein</fullName>
    </recommendedName>
</protein>
<name>A0AAV8UFB1_9RHOD</name>
<comment type="caution">
    <text evidence="1">The sequence shown here is derived from an EMBL/GenBank/DDBJ whole genome shotgun (WGS) entry which is preliminary data.</text>
</comment>
<dbReference type="SUPFAM" id="SSF103511">
    <property type="entry name" value="Chlorophyll a-b binding protein"/>
    <property type="match status" value="1"/>
</dbReference>
<evidence type="ECO:0000313" key="1">
    <source>
        <dbReference type="EMBL" id="KAJ8901146.1"/>
    </source>
</evidence>
<evidence type="ECO:0008006" key="3">
    <source>
        <dbReference type="Google" id="ProtNLM"/>
    </source>
</evidence>
<accession>A0AAV8UFB1</accession>
<gene>
    <name evidence="1" type="ORF">NDN08_005006</name>
</gene>
<dbReference type="AlphaFoldDB" id="A0AAV8UFB1"/>
<dbReference type="Proteomes" id="UP001157974">
    <property type="component" value="Unassembled WGS sequence"/>
</dbReference>
<proteinExistence type="predicted"/>
<reference evidence="1 2" key="1">
    <citation type="journal article" date="2023" name="Nat. Commun.">
        <title>Origin of minicircular mitochondrial genomes in red algae.</title>
        <authorList>
            <person name="Lee Y."/>
            <person name="Cho C.H."/>
            <person name="Lee Y.M."/>
            <person name="Park S.I."/>
            <person name="Yang J.H."/>
            <person name="West J.A."/>
            <person name="Bhattacharya D."/>
            <person name="Yoon H.S."/>
        </authorList>
    </citation>
    <scope>NUCLEOTIDE SEQUENCE [LARGE SCALE GENOMIC DNA]</scope>
    <source>
        <strain evidence="1 2">CCMP1338</strain>
        <tissue evidence="1">Whole cell</tissue>
    </source>
</reference>
<evidence type="ECO:0000313" key="2">
    <source>
        <dbReference type="Proteomes" id="UP001157974"/>
    </source>
</evidence>